<evidence type="ECO:0000313" key="1">
    <source>
        <dbReference type="EMBL" id="KAA3480126.1"/>
    </source>
</evidence>
<gene>
    <name evidence="1" type="ORF">EPI10_020584</name>
</gene>
<protein>
    <submittedName>
        <fullName evidence="1">Uncharacterized protein</fullName>
    </submittedName>
</protein>
<accession>A0A5B6WFP0</accession>
<keyword evidence="2" id="KW-1185">Reference proteome</keyword>
<dbReference type="Proteomes" id="UP000325315">
    <property type="component" value="Unassembled WGS sequence"/>
</dbReference>
<dbReference type="EMBL" id="SMMG02000003">
    <property type="protein sequence ID" value="KAA3480126.1"/>
    <property type="molecule type" value="Genomic_DNA"/>
</dbReference>
<name>A0A5B6WFP0_9ROSI</name>
<comment type="caution">
    <text evidence="1">The sequence shown here is derived from an EMBL/GenBank/DDBJ whole genome shotgun (WGS) entry which is preliminary data.</text>
</comment>
<dbReference type="AlphaFoldDB" id="A0A5B6WFP0"/>
<sequence>MTQSACEIMNLKSLHQQNCDMTIKVLFIYSPIQYFMSEPSILKLTATSFMRRFNKSSYRQVMSERGIN</sequence>
<reference evidence="2" key="1">
    <citation type="journal article" date="2019" name="Plant Biotechnol. J.">
        <title>Genome sequencing of the Australian wild diploid species Gossypium australe highlights disease resistance and delayed gland morphogenesis.</title>
        <authorList>
            <person name="Cai Y."/>
            <person name="Cai X."/>
            <person name="Wang Q."/>
            <person name="Wang P."/>
            <person name="Zhang Y."/>
            <person name="Cai C."/>
            <person name="Xu Y."/>
            <person name="Wang K."/>
            <person name="Zhou Z."/>
            <person name="Wang C."/>
            <person name="Geng S."/>
            <person name="Li B."/>
            <person name="Dong Q."/>
            <person name="Hou Y."/>
            <person name="Wang H."/>
            <person name="Ai P."/>
            <person name="Liu Z."/>
            <person name="Yi F."/>
            <person name="Sun M."/>
            <person name="An G."/>
            <person name="Cheng J."/>
            <person name="Zhang Y."/>
            <person name="Shi Q."/>
            <person name="Xie Y."/>
            <person name="Shi X."/>
            <person name="Chang Y."/>
            <person name="Huang F."/>
            <person name="Chen Y."/>
            <person name="Hong S."/>
            <person name="Mi L."/>
            <person name="Sun Q."/>
            <person name="Zhang L."/>
            <person name="Zhou B."/>
            <person name="Peng R."/>
            <person name="Zhang X."/>
            <person name="Liu F."/>
        </authorList>
    </citation>
    <scope>NUCLEOTIDE SEQUENCE [LARGE SCALE GENOMIC DNA]</scope>
    <source>
        <strain evidence="2">cv. PA1801</strain>
    </source>
</reference>
<evidence type="ECO:0000313" key="2">
    <source>
        <dbReference type="Proteomes" id="UP000325315"/>
    </source>
</evidence>
<organism evidence="1 2">
    <name type="scientific">Gossypium australe</name>
    <dbReference type="NCBI Taxonomy" id="47621"/>
    <lineage>
        <taxon>Eukaryota</taxon>
        <taxon>Viridiplantae</taxon>
        <taxon>Streptophyta</taxon>
        <taxon>Embryophyta</taxon>
        <taxon>Tracheophyta</taxon>
        <taxon>Spermatophyta</taxon>
        <taxon>Magnoliopsida</taxon>
        <taxon>eudicotyledons</taxon>
        <taxon>Gunneridae</taxon>
        <taxon>Pentapetalae</taxon>
        <taxon>rosids</taxon>
        <taxon>malvids</taxon>
        <taxon>Malvales</taxon>
        <taxon>Malvaceae</taxon>
        <taxon>Malvoideae</taxon>
        <taxon>Gossypium</taxon>
    </lineage>
</organism>
<proteinExistence type="predicted"/>